<dbReference type="STRING" id="861298.SAMN04488136_12153"/>
<keyword evidence="2" id="KW-1185">Reference proteome</keyword>
<name>A0A1G8DT46_9VIBR</name>
<dbReference type="PANTHER" id="PTHR35564">
    <property type="match status" value="1"/>
</dbReference>
<dbReference type="Pfam" id="PF06996">
    <property type="entry name" value="T6SS_TssG"/>
    <property type="match status" value="1"/>
</dbReference>
<dbReference type="PANTHER" id="PTHR35564:SF3">
    <property type="entry name" value="TYPE VI SECRETION SYSTEM BASEPLATE SUBUNIT TSSG"/>
    <property type="match status" value="1"/>
</dbReference>
<sequence>MGKFNRAADDFMIEQLVNSTHEFSFFQAVSLLEKHYQLDPNNQFHAVGENKYFRHEYIEFSVSPNLCFPKSDMDFIEQMERDGRTYTRVETNFLGLHGSSSPLPASYTEKLAGRDPDENPVKDFFDFFHNRHMSLLYRVWKKYRYHIQYQSGAKDSFSGRILHLAGLSNVIQETAATDLDRAKILSYVSQLSTRTRSPKLISGIVAHYFSLPSVRIEEWVYRRVNIDERQRNKLNRANCVLGQTFHLGQSIADLNGKFNVCIDNIDFSTFVKFSNDGELNGTLKGLMRFILRDPMSWDLKLTVNLDTIPSNELGQGEGNRLGQTLWLGKPSEKDAHIKMIGSI</sequence>
<dbReference type="EMBL" id="FNDD01000021">
    <property type="protein sequence ID" value="SDH60812.1"/>
    <property type="molecule type" value="Genomic_DNA"/>
</dbReference>
<dbReference type="Proteomes" id="UP000198854">
    <property type="component" value="Unassembled WGS sequence"/>
</dbReference>
<dbReference type="OrthoDB" id="1523296at2"/>
<organism evidence="1 2">
    <name type="scientific">Vibrio xiamenensis</name>
    <dbReference type="NCBI Taxonomy" id="861298"/>
    <lineage>
        <taxon>Bacteria</taxon>
        <taxon>Pseudomonadati</taxon>
        <taxon>Pseudomonadota</taxon>
        <taxon>Gammaproteobacteria</taxon>
        <taxon>Vibrionales</taxon>
        <taxon>Vibrionaceae</taxon>
        <taxon>Vibrio</taxon>
    </lineage>
</organism>
<dbReference type="NCBIfam" id="TIGR03347">
    <property type="entry name" value="VI_chp_1"/>
    <property type="match status" value="1"/>
</dbReference>
<dbReference type="InterPro" id="IPR010732">
    <property type="entry name" value="T6SS_TssG-like"/>
</dbReference>
<dbReference type="RefSeq" id="WP_093276325.1">
    <property type="nucleotide sequence ID" value="NZ_FNDD01000021.1"/>
</dbReference>
<proteinExistence type="predicted"/>
<evidence type="ECO:0000313" key="1">
    <source>
        <dbReference type="EMBL" id="SDH60812.1"/>
    </source>
</evidence>
<evidence type="ECO:0000313" key="2">
    <source>
        <dbReference type="Proteomes" id="UP000198854"/>
    </source>
</evidence>
<reference evidence="1 2" key="1">
    <citation type="submission" date="2016-10" db="EMBL/GenBank/DDBJ databases">
        <authorList>
            <person name="de Groot N.N."/>
        </authorList>
    </citation>
    <scope>NUCLEOTIDE SEQUENCE [LARGE SCALE GENOMIC DNA]</scope>
    <source>
        <strain evidence="1 2">CGMCC 1.10228</strain>
    </source>
</reference>
<protein>
    <submittedName>
        <fullName evidence="1">Type VI secretion system protein ImpH</fullName>
    </submittedName>
</protein>
<gene>
    <name evidence="1" type="ORF">SAMN04488136_12153</name>
</gene>
<dbReference type="AlphaFoldDB" id="A0A1G8DT46"/>
<accession>A0A1G8DT46</accession>